<organism evidence="8 9">
    <name type="scientific">Candidatus Yanofskybacteria bacterium RIFCSPHIGHO2_01_FULL_48_25b</name>
    <dbReference type="NCBI Taxonomy" id="1802672"/>
    <lineage>
        <taxon>Bacteria</taxon>
        <taxon>Candidatus Yanofskyibacteriota</taxon>
    </lineage>
</organism>
<dbReference type="InterPro" id="IPR012933">
    <property type="entry name" value="HicA_mRNA_interferase"/>
</dbReference>
<keyword evidence="4" id="KW-0255">Endonuclease</keyword>
<protein>
    <recommendedName>
        <fullName evidence="10">Addiction module toxin, HicA family</fullName>
    </recommendedName>
</protein>
<dbReference type="GO" id="GO:0004519">
    <property type="term" value="F:endonuclease activity"/>
    <property type="evidence" value="ECO:0007669"/>
    <property type="project" value="UniProtKB-KW"/>
</dbReference>
<evidence type="ECO:0000256" key="4">
    <source>
        <dbReference type="ARBA" id="ARBA00022759"/>
    </source>
</evidence>
<keyword evidence="2" id="KW-1277">Toxin-antitoxin system</keyword>
<reference evidence="8 9" key="1">
    <citation type="journal article" date="2016" name="Nat. Commun.">
        <title>Thousands of microbial genomes shed light on interconnected biogeochemical processes in an aquifer system.</title>
        <authorList>
            <person name="Anantharaman K."/>
            <person name="Brown C.T."/>
            <person name="Hug L.A."/>
            <person name="Sharon I."/>
            <person name="Castelle C.J."/>
            <person name="Probst A.J."/>
            <person name="Thomas B.C."/>
            <person name="Singh A."/>
            <person name="Wilkins M.J."/>
            <person name="Karaoz U."/>
            <person name="Brodie E.L."/>
            <person name="Williams K.H."/>
            <person name="Hubbard S.S."/>
            <person name="Banfield J.F."/>
        </authorList>
    </citation>
    <scope>NUCLEOTIDE SEQUENCE [LARGE SCALE GENOMIC DNA]</scope>
</reference>
<dbReference type="Proteomes" id="UP000177605">
    <property type="component" value="Unassembled WGS sequence"/>
</dbReference>
<dbReference type="Gene3D" id="3.30.920.30">
    <property type="entry name" value="Hypothetical protein"/>
    <property type="match status" value="1"/>
</dbReference>
<name>A0A1F8F1A8_9BACT</name>
<sequence length="66" mass="7652">MKRRDLFRFLKRAGCIILREGAKHSVFLNPKNNKTGSVPRHNEINNFTAEGILKDLQLLDKFKQGK</sequence>
<dbReference type="GO" id="GO:0003729">
    <property type="term" value="F:mRNA binding"/>
    <property type="evidence" value="ECO:0007669"/>
    <property type="project" value="InterPro"/>
</dbReference>
<evidence type="ECO:0000256" key="6">
    <source>
        <dbReference type="ARBA" id="ARBA00022884"/>
    </source>
</evidence>
<keyword evidence="3" id="KW-0540">Nuclease</keyword>
<dbReference type="InterPro" id="IPR038570">
    <property type="entry name" value="HicA_sf"/>
</dbReference>
<accession>A0A1F8F1A8</accession>
<evidence type="ECO:0000256" key="3">
    <source>
        <dbReference type="ARBA" id="ARBA00022722"/>
    </source>
</evidence>
<dbReference type="EMBL" id="MGJM01000008">
    <property type="protein sequence ID" value="OGN06905.1"/>
    <property type="molecule type" value="Genomic_DNA"/>
</dbReference>
<evidence type="ECO:0000256" key="2">
    <source>
        <dbReference type="ARBA" id="ARBA00022649"/>
    </source>
</evidence>
<evidence type="ECO:0008006" key="10">
    <source>
        <dbReference type="Google" id="ProtNLM"/>
    </source>
</evidence>
<evidence type="ECO:0000256" key="5">
    <source>
        <dbReference type="ARBA" id="ARBA00022801"/>
    </source>
</evidence>
<proteinExistence type="inferred from homology"/>
<evidence type="ECO:0000313" key="8">
    <source>
        <dbReference type="EMBL" id="OGN06905.1"/>
    </source>
</evidence>
<dbReference type="Pfam" id="PF07927">
    <property type="entry name" value="HicA_toxin"/>
    <property type="match status" value="1"/>
</dbReference>
<keyword evidence="6" id="KW-0694">RNA-binding</keyword>
<dbReference type="GO" id="GO:0016787">
    <property type="term" value="F:hydrolase activity"/>
    <property type="evidence" value="ECO:0007669"/>
    <property type="project" value="UniProtKB-KW"/>
</dbReference>
<comment type="similarity">
    <text evidence="1">Belongs to the HicA mRNA interferase family.</text>
</comment>
<keyword evidence="7" id="KW-0346">Stress response</keyword>
<dbReference type="SUPFAM" id="SSF54786">
    <property type="entry name" value="YcfA/nrd intein domain"/>
    <property type="match status" value="1"/>
</dbReference>
<dbReference type="AlphaFoldDB" id="A0A1F8F1A8"/>
<evidence type="ECO:0000313" key="9">
    <source>
        <dbReference type="Proteomes" id="UP000177605"/>
    </source>
</evidence>
<evidence type="ECO:0000256" key="7">
    <source>
        <dbReference type="ARBA" id="ARBA00023016"/>
    </source>
</evidence>
<keyword evidence="5" id="KW-0378">Hydrolase</keyword>
<evidence type="ECO:0000256" key="1">
    <source>
        <dbReference type="ARBA" id="ARBA00006620"/>
    </source>
</evidence>
<gene>
    <name evidence="8" type="ORF">A2669_02190</name>
</gene>
<comment type="caution">
    <text evidence="8">The sequence shown here is derived from an EMBL/GenBank/DDBJ whole genome shotgun (WGS) entry which is preliminary data.</text>
</comment>